<dbReference type="PROSITE" id="PS51462">
    <property type="entry name" value="NUDIX"/>
    <property type="match status" value="1"/>
</dbReference>
<protein>
    <submittedName>
        <fullName evidence="7">NUDIX domain-containing protein</fullName>
    </submittedName>
</protein>
<evidence type="ECO:0000256" key="3">
    <source>
        <dbReference type="ARBA" id="ARBA00022801"/>
    </source>
</evidence>
<dbReference type="Proteomes" id="UP001156389">
    <property type="component" value="Unassembled WGS sequence"/>
</dbReference>
<dbReference type="InterPro" id="IPR015797">
    <property type="entry name" value="NUDIX_hydrolase-like_dom_sf"/>
</dbReference>
<dbReference type="Pfam" id="PF00293">
    <property type="entry name" value="NUDIX"/>
    <property type="match status" value="1"/>
</dbReference>
<reference evidence="7 8" key="1">
    <citation type="submission" date="2021-10" db="EMBL/GenBank/DDBJ databases">
        <title>Streptomyces gossypii sp. nov., isolated from soil collected from cotton field.</title>
        <authorList>
            <person name="Ge X."/>
            <person name="Chen X."/>
            <person name="Liu W."/>
        </authorList>
    </citation>
    <scope>NUCLEOTIDE SEQUENCE [LARGE SCALE GENOMIC DNA]</scope>
    <source>
        <strain evidence="7 8">N2-109</strain>
    </source>
</reference>
<comment type="cofactor">
    <cofactor evidence="1">
        <name>Mg(2+)</name>
        <dbReference type="ChEBI" id="CHEBI:18420"/>
    </cofactor>
</comment>
<feature type="domain" description="Nudix hydrolase" evidence="6">
    <location>
        <begin position="4"/>
        <end position="144"/>
    </location>
</feature>
<dbReference type="InterPro" id="IPR020084">
    <property type="entry name" value="NUDIX_hydrolase_CS"/>
</dbReference>
<evidence type="ECO:0000256" key="2">
    <source>
        <dbReference type="ARBA" id="ARBA00005582"/>
    </source>
</evidence>
<evidence type="ECO:0000259" key="6">
    <source>
        <dbReference type="PROSITE" id="PS51462"/>
    </source>
</evidence>
<gene>
    <name evidence="7" type="ORF">LHJ74_08430</name>
</gene>
<dbReference type="PANTHER" id="PTHR43046:SF12">
    <property type="entry name" value="GDP-MANNOSE MANNOSYL HYDROLASE"/>
    <property type="match status" value="1"/>
</dbReference>
<proteinExistence type="inferred from homology"/>
<keyword evidence="8" id="KW-1185">Reference proteome</keyword>
<dbReference type="CDD" id="cd04685">
    <property type="entry name" value="NUDIX_Hydrolase"/>
    <property type="match status" value="1"/>
</dbReference>
<name>A0ABT2JQ48_9ACTN</name>
<dbReference type="PRINTS" id="PR00502">
    <property type="entry name" value="NUDIXFAMILY"/>
</dbReference>
<dbReference type="Gene3D" id="3.90.79.10">
    <property type="entry name" value="Nucleoside Triphosphate Pyrophosphohydrolase"/>
    <property type="match status" value="1"/>
</dbReference>
<dbReference type="RefSeq" id="WP_260217088.1">
    <property type="nucleotide sequence ID" value="NZ_JAJAGO010000003.1"/>
</dbReference>
<evidence type="ECO:0000313" key="8">
    <source>
        <dbReference type="Proteomes" id="UP001156389"/>
    </source>
</evidence>
<accession>A0ABT2JQ48</accession>
<comment type="similarity">
    <text evidence="2 5">Belongs to the Nudix hydrolase family.</text>
</comment>
<organism evidence="7 8">
    <name type="scientific">Streptomyces gossypii</name>
    <dbReference type="NCBI Taxonomy" id="2883101"/>
    <lineage>
        <taxon>Bacteria</taxon>
        <taxon>Bacillati</taxon>
        <taxon>Actinomycetota</taxon>
        <taxon>Actinomycetes</taxon>
        <taxon>Kitasatosporales</taxon>
        <taxon>Streptomycetaceae</taxon>
        <taxon>Streptomyces</taxon>
    </lineage>
</organism>
<dbReference type="PROSITE" id="PS00893">
    <property type="entry name" value="NUDIX_BOX"/>
    <property type="match status" value="1"/>
</dbReference>
<dbReference type="SUPFAM" id="SSF55811">
    <property type="entry name" value="Nudix"/>
    <property type="match status" value="1"/>
</dbReference>
<dbReference type="InterPro" id="IPR000086">
    <property type="entry name" value="NUDIX_hydrolase_dom"/>
</dbReference>
<keyword evidence="4" id="KW-0460">Magnesium</keyword>
<sequence length="157" mass="17637">MDTTLRPAARVICLDAAHRLLLLRWRDPFDGSWLWEPPGGGIEAGETPLVAARRELAEETGLDPAAVIDRSVPVERDVWWKGKRYVGTERFFLACFTEEQPALVRTGLLPDEEASLDRHAWIAPPALESLPDRLEPPQLRATVASLVREGPWREPLV</sequence>
<evidence type="ECO:0000256" key="1">
    <source>
        <dbReference type="ARBA" id="ARBA00001946"/>
    </source>
</evidence>
<evidence type="ECO:0000256" key="4">
    <source>
        <dbReference type="ARBA" id="ARBA00022842"/>
    </source>
</evidence>
<evidence type="ECO:0000313" key="7">
    <source>
        <dbReference type="EMBL" id="MCT2589936.1"/>
    </source>
</evidence>
<dbReference type="PANTHER" id="PTHR43046">
    <property type="entry name" value="GDP-MANNOSE MANNOSYL HYDROLASE"/>
    <property type="match status" value="1"/>
</dbReference>
<evidence type="ECO:0000256" key="5">
    <source>
        <dbReference type="RuleBase" id="RU003476"/>
    </source>
</evidence>
<dbReference type="EMBL" id="JAJAGO010000003">
    <property type="protein sequence ID" value="MCT2589936.1"/>
    <property type="molecule type" value="Genomic_DNA"/>
</dbReference>
<comment type="caution">
    <text evidence="7">The sequence shown here is derived from an EMBL/GenBank/DDBJ whole genome shotgun (WGS) entry which is preliminary data.</text>
</comment>
<dbReference type="InterPro" id="IPR020476">
    <property type="entry name" value="Nudix_hydrolase"/>
</dbReference>
<keyword evidence="3 5" id="KW-0378">Hydrolase</keyword>